<evidence type="ECO:0000313" key="2">
    <source>
        <dbReference type="Proteomes" id="UP000501705"/>
    </source>
</evidence>
<dbReference type="InterPro" id="IPR023213">
    <property type="entry name" value="CAT-like_dom_sf"/>
</dbReference>
<dbReference type="Proteomes" id="UP000501705">
    <property type="component" value="Chromosome"/>
</dbReference>
<accession>A0A6G9XUT0</accession>
<proteinExistence type="predicted"/>
<dbReference type="EMBL" id="CP046171">
    <property type="protein sequence ID" value="QIS04659.1"/>
    <property type="molecule type" value="Genomic_DNA"/>
</dbReference>
<sequence length="399" mass="43383">MTNDTVFRRKISPTERLYFFTREVTPPFLMHLAVHGAGTIDPEALRRAVEVASAANPGARLVRDGKYWVDSGVAAAVRVVPDWTLDYRALENDAVLNSAIGPTPERTTEVLLLTGAETTIVFRVFHGVMDGMGMRMWADDVLRALRGVEPLGAPDAIADTELVAQVGAPGRQTLVLPTYRSAIGTGRQDPNAVRWLLRHRTIDATGKGIVARVSAILAEATGAKSRFMVPVDLRRHDPALRSTGNLALPLFLDVRPGESWEAVSAQMRTGLQDKRELNQLDNGGLSKFPPAVIRAVLRASNWLGARCNRNMVSATVSHMGKVDLDELAVPGWTPTTMRVLPQHTGSMPLLFGMVEVGGRIELMVSARNGAGIEARLEALLDRIAQTLEAELAPQDSPTR</sequence>
<gene>
    <name evidence="1" type="ORF">F5X71_22090</name>
</gene>
<dbReference type="Gene3D" id="3.30.559.10">
    <property type="entry name" value="Chloramphenicol acetyltransferase-like domain"/>
    <property type="match status" value="1"/>
</dbReference>
<dbReference type="RefSeq" id="WP_167463772.1">
    <property type="nucleotide sequence ID" value="NZ_CP046171.1"/>
</dbReference>
<organism evidence="1 2">
    <name type="scientific">Nocardia brasiliensis</name>
    <dbReference type="NCBI Taxonomy" id="37326"/>
    <lineage>
        <taxon>Bacteria</taxon>
        <taxon>Bacillati</taxon>
        <taxon>Actinomycetota</taxon>
        <taxon>Actinomycetes</taxon>
        <taxon>Mycobacteriales</taxon>
        <taxon>Nocardiaceae</taxon>
        <taxon>Nocardia</taxon>
    </lineage>
</organism>
<name>A0A6G9XUT0_NOCBR</name>
<reference evidence="1 2" key="1">
    <citation type="journal article" date="2019" name="ACS Chem. Biol.">
        <title>Identification and Mobilization of a Cryptic Antibiotic Biosynthesis Gene Locus from a Human-Pathogenic Nocardia Isolate.</title>
        <authorList>
            <person name="Herisse M."/>
            <person name="Ishida K."/>
            <person name="Porter J.L."/>
            <person name="Howden B."/>
            <person name="Hertweck C."/>
            <person name="Stinear T.P."/>
            <person name="Pidot S.J."/>
        </authorList>
    </citation>
    <scope>NUCLEOTIDE SEQUENCE [LARGE SCALE GENOMIC DNA]</scope>
    <source>
        <strain evidence="1 2">AUSMDU00024985</strain>
    </source>
</reference>
<evidence type="ECO:0000313" key="1">
    <source>
        <dbReference type="EMBL" id="QIS04659.1"/>
    </source>
</evidence>
<protein>
    <submittedName>
        <fullName evidence="1">Peptide synthetase</fullName>
    </submittedName>
</protein>
<dbReference type="SUPFAM" id="SSF52777">
    <property type="entry name" value="CoA-dependent acyltransferases"/>
    <property type="match status" value="1"/>
</dbReference>
<dbReference type="AlphaFoldDB" id="A0A6G9XUT0"/>